<reference evidence="16" key="1">
    <citation type="journal article" date="2016" name="Proc. Natl. Acad. Sci. U.S.A.">
        <title>Chromosome-level assembly of Arabidopsis thaliana Ler reveals the extent of translocation and inversion polymorphisms.</title>
        <authorList>
            <person name="Zapata L."/>
            <person name="Ding J."/>
            <person name="Willing E.M."/>
            <person name="Hartwig B."/>
            <person name="Bezdan D."/>
            <person name="Jiao W.B."/>
            <person name="Patel V."/>
            <person name="Velikkakam James G."/>
            <person name="Koornneef M."/>
            <person name="Ossowski S."/>
            <person name="Schneeberger K."/>
        </authorList>
    </citation>
    <scope>NUCLEOTIDE SEQUENCE [LARGE SCALE GENOMIC DNA]</scope>
    <source>
        <strain evidence="16">cv. Landsberg erecta</strain>
    </source>
</reference>
<evidence type="ECO:0000256" key="10">
    <source>
        <dbReference type="ARBA" id="ARBA00023033"/>
    </source>
</evidence>
<dbReference type="GO" id="GO:0004497">
    <property type="term" value="F:monooxygenase activity"/>
    <property type="evidence" value="ECO:0007669"/>
    <property type="project" value="UniProtKB-KW"/>
</dbReference>
<protein>
    <submittedName>
        <fullName evidence="15">CYP705A13</fullName>
    </submittedName>
</protein>
<dbReference type="Pfam" id="PF00067">
    <property type="entry name" value="p450"/>
    <property type="match status" value="1"/>
</dbReference>
<dbReference type="InterPro" id="IPR017972">
    <property type="entry name" value="Cyt_P450_CS"/>
</dbReference>
<name>A0A178VWQ2_ARATH</name>
<evidence type="ECO:0000256" key="1">
    <source>
        <dbReference type="ARBA" id="ARBA00001971"/>
    </source>
</evidence>
<dbReference type="InterPro" id="IPR036396">
    <property type="entry name" value="Cyt_P450_sf"/>
</dbReference>
<comment type="subcellular location">
    <subcellularLocation>
        <location evidence="2">Membrane</location>
        <topology evidence="2">Single-pass membrane protein</topology>
    </subcellularLocation>
</comment>
<evidence type="ECO:0000256" key="4">
    <source>
        <dbReference type="ARBA" id="ARBA00022617"/>
    </source>
</evidence>
<evidence type="ECO:0000256" key="7">
    <source>
        <dbReference type="ARBA" id="ARBA00022989"/>
    </source>
</evidence>
<feature type="transmembrane region" description="Helical" evidence="14">
    <location>
        <begin position="79"/>
        <end position="101"/>
    </location>
</feature>
<dbReference type="CDD" id="cd20655">
    <property type="entry name" value="CYP93"/>
    <property type="match status" value="1"/>
</dbReference>
<evidence type="ECO:0000256" key="11">
    <source>
        <dbReference type="ARBA" id="ARBA00023136"/>
    </source>
</evidence>
<dbReference type="InterPro" id="IPR002401">
    <property type="entry name" value="Cyt_P450_E_grp-I"/>
</dbReference>
<evidence type="ECO:0000313" key="16">
    <source>
        <dbReference type="Proteomes" id="UP000078284"/>
    </source>
</evidence>
<dbReference type="EMBL" id="LUHQ01000002">
    <property type="protein sequence ID" value="OAP09665.1"/>
    <property type="molecule type" value="Genomic_DNA"/>
</dbReference>
<evidence type="ECO:0000256" key="6">
    <source>
        <dbReference type="ARBA" id="ARBA00022723"/>
    </source>
</evidence>
<evidence type="ECO:0000256" key="12">
    <source>
        <dbReference type="PIRSR" id="PIRSR602401-1"/>
    </source>
</evidence>
<dbReference type="PANTHER" id="PTHR24298">
    <property type="entry name" value="FLAVONOID 3'-MONOOXYGENASE-RELATED"/>
    <property type="match status" value="1"/>
</dbReference>
<evidence type="ECO:0000256" key="3">
    <source>
        <dbReference type="ARBA" id="ARBA00010617"/>
    </source>
</evidence>
<keyword evidence="11 14" id="KW-0472">Membrane</keyword>
<dbReference type="GO" id="GO:0020037">
    <property type="term" value="F:heme binding"/>
    <property type="evidence" value="ECO:0007669"/>
    <property type="project" value="InterPro"/>
</dbReference>
<feature type="binding site" description="axial binding residue" evidence="12">
    <location>
        <position position="453"/>
    </location>
    <ligand>
        <name>heme</name>
        <dbReference type="ChEBI" id="CHEBI:30413"/>
    </ligand>
    <ligandPart>
        <name>Fe</name>
        <dbReference type="ChEBI" id="CHEBI:18248"/>
    </ligandPart>
</feature>
<evidence type="ECO:0000313" key="15">
    <source>
        <dbReference type="EMBL" id="OAP09665.1"/>
    </source>
</evidence>
<evidence type="ECO:0000256" key="14">
    <source>
        <dbReference type="SAM" id="Phobius"/>
    </source>
</evidence>
<evidence type="ECO:0000256" key="9">
    <source>
        <dbReference type="ARBA" id="ARBA00023004"/>
    </source>
</evidence>
<dbReference type="InterPro" id="IPR051103">
    <property type="entry name" value="Plant_metabolite_P450s"/>
</dbReference>
<dbReference type="ExpressionAtlas" id="A0A178VWQ2">
    <property type="expression patterns" value="baseline and differential"/>
</dbReference>
<dbReference type="PRINTS" id="PR00385">
    <property type="entry name" value="P450"/>
</dbReference>
<evidence type="ECO:0000256" key="5">
    <source>
        <dbReference type="ARBA" id="ARBA00022692"/>
    </source>
</evidence>
<dbReference type="Gene3D" id="1.10.630.10">
    <property type="entry name" value="Cytochrome P450"/>
    <property type="match status" value="1"/>
</dbReference>
<dbReference type="FunFam" id="1.10.630.10:FF:000019">
    <property type="entry name" value="Cytochrome P450 family protein"/>
    <property type="match status" value="1"/>
</dbReference>
<proteinExistence type="inferred from homology"/>
<dbReference type="PRINTS" id="PR00463">
    <property type="entry name" value="EP450I"/>
</dbReference>
<dbReference type="InterPro" id="IPR001128">
    <property type="entry name" value="Cyt_P450"/>
</dbReference>
<dbReference type="GO" id="GO:0005506">
    <property type="term" value="F:iron ion binding"/>
    <property type="evidence" value="ECO:0007669"/>
    <property type="project" value="InterPro"/>
</dbReference>
<feature type="transmembrane region" description="Helical" evidence="14">
    <location>
        <begin position="13"/>
        <end position="32"/>
    </location>
</feature>
<accession>A0A178VWQ2</accession>
<keyword evidence="4 12" id="KW-0349">Heme</keyword>
<dbReference type="PANTHER" id="PTHR24298:SF541">
    <property type="entry name" value="CYTOCHROME P450 705A20-RELATED"/>
    <property type="match status" value="1"/>
</dbReference>
<dbReference type="AlphaFoldDB" id="A0A178VWQ2"/>
<dbReference type="GO" id="GO:0016020">
    <property type="term" value="C:membrane"/>
    <property type="evidence" value="ECO:0007669"/>
    <property type="project" value="UniProtKB-SubCell"/>
</dbReference>
<comment type="caution">
    <text evidence="15">The sequence shown here is derived from an EMBL/GenBank/DDBJ whole genome shotgun (WGS) entry which is preliminary data.</text>
</comment>
<keyword evidence="6 12" id="KW-0479">Metal-binding</keyword>
<keyword evidence="8 13" id="KW-0560">Oxidoreductase</keyword>
<dbReference type="SUPFAM" id="SSF48264">
    <property type="entry name" value="Cytochrome P450"/>
    <property type="match status" value="1"/>
</dbReference>
<keyword evidence="5 14" id="KW-0812">Transmembrane</keyword>
<comment type="cofactor">
    <cofactor evidence="1 12">
        <name>heme</name>
        <dbReference type="ChEBI" id="CHEBI:30413"/>
    </cofactor>
</comment>
<comment type="similarity">
    <text evidence="3 13">Belongs to the cytochrome P450 family.</text>
</comment>
<keyword evidence="10 13" id="KW-0503">Monooxygenase</keyword>
<evidence type="ECO:0000256" key="13">
    <source>
        <dbReference type="RuleBase" id="RU000461"/>
    </source>
</evidence>
<keyword evidence="7 14" id="KW-1133">Transmembrane helix</keyword>
<dbReference type="PROSITE" id="PS00086">
    <property type="entry name" value="CYTOCHROME_P450"/>
    <property type="match status" value="1"/>
</dbReference>
<gene>
    <name evidence="15" type="ordered locus">AXX17_At2g09240</name>
</gene>
<organism evidence="15 16">
    <name type="scientific">Arabidopsis thaliana</name>
    <name type="common">Mouse-ear cress</name>
    <dbReference type="NCBI Taxonomy" id="3702"/>
    <lineage>
        <taxon>Eukaryota</taxon>
        <taxon>Viridiplantae</taxon>
        <taxon>Streptophyta</taxon>
        <taxon>Embryophyta</taxon>
        <taxon>Tracheophyta</taxon>
        <taxon>Spermatophyta</taxon>
        <taxon>Magnoliopsida</taxon>
        <taxon>eudicotyledons</taxon>
        <taxon>Gunneridae</taxon>
        <taxon>Pentapetalae</taxon>
        <taxon>rosids</taxon>
        <taxon>malvids</taxon>
        <taxon>Brassicales</taxon>
        <taxon>Brassicaceae</taxon>
        <taxon>Camelineae</taxon>
        <taxon>Arabidopsis</taxon>
    </lineage>
</organism>
<evidence type="ECO:0000256" key="2">
    <source>
        <dbReference type="ARBA" id="ARBA00004167"/>
    </source>
</evidence>
<sequence length="518" mass="58785">MATIVVDFQKTHFHPQILLSIFTVICIFVFFFKKPKGSRGCDLPPSPPSLPIIGHLHLLLFDLPHKAFQKLSSKYGPLLCLRIFNVPIVLVSSASVAYEIFKTHDVNISSHGHPPIDECLFFGSSSFVLAPYGDYWKFMKKLMVTKLFGPQALEQSRGARADELERFHANLLSKEMKSETVEIAKEAIKLTNNSICKMIMGRGCLEENGEAERVRGLVTETFALFKKLFLTQVLRRLFEILRISPFKKETLDVSRKFDELLERIIVEHEEKTDYDHGMDLMDVLLAVYRDGKAEYKITRDHLKSLFVELILGGTDTSAQTIEWTMAKIIKKPNILERLRKEIDSVVGKTRLIQEKDLPNLPYLQAVIKEGLRLHPPAPLLGRKVTDGCTIGGCYVPKNTTLVVNAYAVMRDPDSWEDPDEFKPERFLASSRGKEEEREQELKYIPFGSGRRGCPGVNLGYIFVGTAIGMMVHCFDWRTNGDKVNMEETVAGITLNMAHPLRCTPVSRMQLQKSQFVSS</sequence>
<keyword evidence="9 12" id="KW-0408">Iron</keyword>
<dbReference type="GO" id="GO:0016705">
    <property type="term" value="F:oxidoreductase activity, acting on paired donors, with incorporation or reduction of molecular oxygen"/>
    <property type="evidence" value="ECO:0007669"/>
    <property type="project" value="InterPro"/>
</dbReference>
<dbReference type="Proteomes" id="UP000078284">
    <property type="component" value="Chromosome 2"/>
</dbReference>
<evidence type="ECO:0000256" key="8">
    <source>
        <dbReference type="ARBA" id="ARBA00023002"/>
    </source>
</evidence>